<gene>
    <name evidence="6" type="ORF">APU01nite_03090</name>
    <name evidence="7" type="ORF">SAMN04488100_11818</name>
</gene>
<dbReference type="AlphaFoldDB" id="A0A1H7UKT4"/>
<keyword evidence="4 5" id="KW-0472">Membrane</keyword>
<keyword evidence="3 5" id="KW-1133">Transmembrane helix</keyword>
<keyword evidence="7" id="KW-0808">Transferase</keyword>
<dbReference type="EMBL" id="BJUX01000002">
    <property type="protein sequence ID" value="GEK88270.1"/>
    <property type="molecule type" value="Genomic_DNA"/>
</dbReference>
<comment type="subcellular location">
    <subcellularLocation>
        <location evidence="1">Membrane</location>
        <topology evidence="1">Multi-pass membrane protein</topology>
    </subcellularLocation>
</comment>
<sequence length="188" mass="21598">MSGHLLFWIVIVIWLVMESYVFFRLNRETYDSNKEKKSKLIILGTILFGLFGSLLVDRSVLDVFNQPFRDIRYFGIVLILLGVTVRFTAIRQLGASFSVNVGVPEGTKLKQDGLYGLVRHPSYLGEIIIFMGLALVILHPVGSFFVFVFPTAAFLYRIHMEEKVLTAAFGEEYKQYQQQTKKVIPFIY</sequence>
<feature type="transmembrane region" description="Helical" evidence="5">
    <location>
        <begin position="127"/>
        <end position="156"/>
    </location>
</feature>
<evidence type="ECO:0000256" key="4">
    <source>
        <dbReference type="ARBA" id="ARBA00023136"/>
    </source>
</evidence>
<evidence type="ECO:0000313" key="9">
    <source>
        <dbReference type="Proteomes" id="UP000321425"/>
    </source>
</evidence>
<dbReference type="InterPro" id="IPR007269">
    <property type="entry name" value="ICMT_MeTrfase"/>
</dbReference>
<evidence type="ECO:0000256" key="2">
    <source>
        <dbReference type="ARBA" id="ARBA00022692"/>
    </source>
</evidence>
<dbReference type="Proteomes" id="UP000198548">
    <property type="component" value="Unassembled WGS sequence"/>
</dbReference>
<reference evidence="6 9" key="2">
    <citation type="submission" date="2019-07" db="EMBL/GenBank/DDBJ databases">
        <title>Whole genome shotgun sequence of Alkalibacterium putridalgicola NBRC 103243.</title>
        <authorList>
            <person name="Hosoyama A."/>
            <person name="Uohara A."/>
            <person name="Ohji S."/>
            <person name="Ichikawa N."/>
        </authorList>
    </citation>
    <scope>NUCLEOTIDE SEQUENCE [LARGE SCALE GENOMIC DNA]</scope>
    <source>
        <strain evidence="6 9">NBRC 103243</strain>
    </source>
</reference>
<dbReference type="InterPro" id="IPR052527">
    <property type="entry name" value="Metal_cation-efflux_comp"/>
</dbReference>
<evidence type="ECO:0000256" key="5">
    <source>
        <dbReference type="SAM" id="Phobius"/>
    </source>
</evidence>
<protein>
    <submittedName>
        <fullName evidence="7">Protein-S-isoprenylcysteine O-methyltransferase Ste14</fullName>
    </submittedName>
</protein>
<feature type="transmembrane region" description="Helical" evidence="5">
    <location>
        <begin position="71"/>
        <end position="89"/>
    </location>
</feature>
<proteinExistence type="predicted"/>
<evidence type="ECO:0000313" key="7">
    <source>
        <dbReference type="EMBL" id="SEL96917.1"/>
    </source>
</evidence>
<accession>A0A1H7UKT4</accession>
<dbReference type="EMBL" id="FOBL01000018">
    <property type="protein sequence ID" value="SEL96917.1"/>
    <property type="molecule type" value="Genomic_DNA"/>
</dbReference>
<dbReference type="Gene3D" id="1.20.120.1630">
    <property type="match status" value="1"/>
</dbReference>
<dbReference type="GO" id="GO:0004671">
    <property type="term" value="F:protein C-terminal S-isoprenylcysteine carboxyl O-methyltransferase activity"/>
    <property type="evidence" value="ECO:0007669"/>
    <property type="project" value="InterPro"/>
</dbReference>
<dbReference type="GO" id="GO:0032259">
    <property type="term" value="P:methylation"/>
    <property type="evidence" value="ECO:0007669"/>
    <property type="project" value="UniProtKB-KW"/>
</dbReference>
<dbReference type="PANTHER" id="PTHR43847:SF1">
    <property type="entry name" value="BLL3993 PROTEIN"/>
    <property type="match status" value="1"/>
</dbReference>
<feature type="transmembrane region" description="Helical" evidence="5">
    <location>
        <begin position="6"/>
        <end position="26"/>
    </location>
</feature>
<name>A0A1H7UKT4_9LACT</name>
<dbReference type="RefSeq" id="WP_091488443.1">
    <property type="nucleotide sequence ID" value="NZ_BJUX01000002.1"/>
</dbReference>
<evidence type="ECO:0000313" key="6">
    <source>
        <dbReference type="EMBL" id="GEK88270.1"/>
    </source>
</evidence>
<dbReference type="PROSITE" id="PS50244">
    <property type="entry name" value="S5A_REDUCTASE"/>
    <property type="match status" value="1"/>
</dbReference>
<dbReference type="Pfam" id="PF04140">
    <property type="entry name" value="ICMT"/>
    <property type="match status" value="1"/>
</dbReference>
<evidence type="ECO:0000313" key="8">
    <source>
        <dbReference type="Proteomes" id="UP000198548"/>
    </source>
</evidence>
<keyword evidence="9" id="KW-1185">Reference proteome</keyword>
<dbReference type="OrthoDB" id="5471300at2"/>
<organism evidence="7 8">
    <name type="scientific">Alkalibacterium putridalgicola</name>
    <dbReference type="NCBI Taxonomy" id="426703"/>
    <lineage>
        <taxon>Bacteria</taxon>
        <taxon>Bacillati</taxon>
        <taxon>Bacillota</taxon>
        <taxon>Bacilli</taxon>
        <taxon>Lactobacillales</taxon>
        <taxon>Carnobacteriaceae</taxon>
        <taxon>Alkalibacterium</taxon>
    </lineage>
</organism>
<dbReference type="GO" id="GO:0016020">
    <property type="term" value="C:membrane"/>
    <property type="evidence" value="ECO:0007669"/>
    <property type="project" value="UniProtKB-SubCell"/>
</dbReference>
<dbReference type="PANTHER" id="PTHR43847">
    <property type="entry name" value="BLL3993 PROTEIN"/>
    <property type="match status" value="1"/>
</dbReference>
<evidence type="ECO:0000256" key="1">
    <source>
        <dbReference type="ARBA" id="ARBA00004141"/>
    </source>
</evidence>
<reference evidence="7 8" key="1">
    <citation type="submission" date="2016-10" db="EMBL/GenBank/DDBJ databases">
        <authorList>
            <person name="de Groot N.N."/>
        </authorList>
    </citation>
    <scope>NUCLEOTIDE SEQUENCE [LARGE SCALE GENOMIC DNA]</scope>
    <source>
        <strain evidence="7 8">DSM 19182</strain>
    </source>
</reference>
<dbReference type="Proteomes" id="UP000321425">
    <property type="component" value="Unassembled WGS sequence"/>
</dbReference>
<feature type="transmembrane region" description="Helical" evidence="5">
    <location>
        <begin position="38"/>
        <end position="56"/>
    </location>
</feature>
<dbReference type="STRING" id="426703.SAMN04488100_11818"/>
<keyword evidence="7" id="KW-0489">Methyltransferase</keyword>
<evidence type="ECO:0000256" key="3">
    <source>
        <dbReference type="ARBA" id="ARBA00022989"/>
    </source>
</evidence>
<keyword evidence="2 5" id="KW-0812">Transmembrane</keyword>